<protein>
    <submittedName>
        <fullName evidence="1">Unannotated protein</fullName>
    </submittedName>
</protein>
<sequence length="270" mass="29952">MNSHDLLKAAQVKLNEKGFIPYGSVKLGKRPNDEGLLFHEAIRDALGMRFDDSVYMYWEWQKLSLALNAMWSELDDAASQIAGRRTTAIASIFEPTVDLEKVNLLLGLTNSNTSLIEFPKIVRRPTKSESAVRFAGKMLGALFATLGALEETRSSGYGDLFSSLADKPRTNEELLLHLDAMCLATNPTLELQPPKSIVILRALGNAFEDSNKSRSNDDMPELSLGEFFVETELSANWAGLSDQVVLRRLLLISPEEADAPKKAIEKFFAE</sequence>
<organism evidence="1">
    <name type="scientific">freshwater metagenome</name>
    <dbReference type="NCBI Taxonomy" id="449393"/>
    <lineage>
        <taxon>unclassified sequences</taxon>
        <taxon>metagenomes</taxon>
        <taxon>ecological metagenomes</taxon>
    </lineage>
</organism>
<proteinExistence type="predicted"/>
<dbReference type="EMBL" id="CAEZWV010000032">
    <property type="protein sequence ID" value="CAB4679796.1"/>
    <property type="molecule type" value="Genomic_DNA"/>
</dbReference>
<evidence type="ECO:0000313" key="1">
    <source>
        <dbReference type="EMBL" id="CAB4679796.1"/>
    </source>
</evidence>
<name>A0A6J6N0X8_9ZZZZ</name>
<accession>A0A6J6N0X8</accession>
<dbReference type="AlphaFoldDB" id="A0A6J6N0X8"/>
<gene>
    <name evidence="1" type="ORF">UFOPK2295_01343</name>
</gene>
<reference evidence="1" key="1">
    <citation type="submission" date="2020-05" db="EMBL/GenBank/DDBJ databases">
        <authorList>
            <person name="Chiriac C."/>
            <person name="Salcher M."/>
            <person name="Ghai R."/>
            <person name="Kavagutti S V."/>
        </authorList>
    </citation>
    <scope>NUCLEOTIDE SEQUENCE</scope>
</reference>